<evidence type="ECO:0000256" key="2">
    <source>
        <dbReference type="ARBA" id="ARBA00022603"/>
    </source>
</evidence>
<dbReference type="Gene3D" id="3.40.50.150">
    <property type="entry name" value="Vaccinia Virus protein VP39"/>
    <property type="match status" value="1"/>
</dbReference>
<keyword evidence="3 5" id="KW-0808">Transferase</keyword>
<dbReference type="Proteomes" id="UP000234240">
    <property type="component" value="Unassembled WGS sequence"/>
</dbReference>
<dbReference type="PANTHER" id="PTHR43861">
    <property type="entry name" value="TRANS-ACONITATE 2-METHYLTRANSFERASE-RELATED"/>
    <property type="match status" value="1"/>
</dbReference>
<dbReference type="Gene3D" id="1.10.150.290">
    <property type="entry name" value="S-adenosyl-L-methionine-dependent methyltransferases"/>
    <property type="match status" value="1"/>
</dbReference>
<evidence type="ECO:0000256" key="1">
    <source>
        <dbReference type="ARBA" id="ARBA00022490"/>
    </source>
</evidence>
<reference evidence="7 8" key="1">
    <citation type="submission" date="2017-12" db="EMBL/GenBank/DDBJ databases">
        <title>Characterization of six clinical isolates of Enterochimera gen. nov., a novel genus of the Yersiniaciae family and the three species Enterochimera arupensis sp. nov., Enterochimera coloradensis sp. nov, and Enterochimera californica sp. nov.</title>
        <authorList>
            <person name="Rossi A."/>
            <person name="Fisher M."/>
        </authorList>
    </citation>
    <scope>NUCLEOTIDE SEQUENCE [LARGE SCALE GENOMIC DNA]</scope>
    <source>
        <strain evidence="8">2015-Iso6</strain>
    </source>
</reference>
<comment type="subcellular location">
    <subcellularLocation>
        <location evidence="5">Cytoplasm</location>
    </subcellularLocation>
</comment>
<evidence type="ECO:0000256" key="3">
    <source>
        <dbReference type="ARBA" id="ARBA00022679"/>
    </source>
</evidence>
<dbReference type="RefSeq" id="WP_101817678.1">
    <property type="nucleotide sequence ID" value="NZ_PJZF01000018.1"/>
</dbReference>
<keyword evidence="4 5" id="KW-0949">S-adenosyl-L-methionine</keyword>
<dbReference type="InterPro" id="IPR029063">
    <property type="entry name" value="SAM-dependent_MTases_sf"/>
</dbReference>
<dbReference type="AlphaFoldDB" id="A0A2N5DZ56"/>
<dbReference type="InterPro" id="IPR023149">
    <property type="entry name" value="Trans_acon_MeTrfase_C"/>
</dbReference>
<dbReference type="PANTHER" id="PTHR43861:SF1">
    <property type="entry name" value="TRANS-ACONITATE 2-METHYLTRANSFERASE"/>
    <property type="match status" value="1"/>
</dbReference>
<evidence type="ECO:0000259" key="6">
    <source>
        <dbReference type="Pfam" id="PF13649"/>
    </source>
</evidence>
<comment type="caution">
    <text evidence="7">The sequence shown here is derived from an EMBL/GenBank/DDBJ whole genome shotgun (WGS) entry which is preliminary data.</text>
</comment>
<dbReference type="InterPro" id="IPR041698">
    <property type="entry name" value="Methyltransf_25"/>
</dbReference>
<comment type="catalytic activity">
    <reaction evidence="5">
        <text>trans-aconitate + S-adenosyl-L-methionine = (E)-3-(methoxycarbonyl)pent-2-enedioate + S-adenosyl-L-homocysteine</text>
        <dbReference type="Rhea" id="RHEA:14969"/>
        <dbReference type="ChEBI" id="CHEBI:15708"/>
        <dbReference type="ChEBI" id="CHEBI:57470"/>
        <dbReference type="ChEBI" id="CHEBI:57856"/>
        <dbReference type="ChEBI" id="CHEBI:59789"/>
        <dbReference type="EC" id="2.1.1.144"/>
    </reaction>
</comment>
<accession>A0A2N5DZ56</accession>
<keyword evidence="8" id="KW-1185">Reference proteome</keyword>
<dbReference type="EC" id="2.1.1.144" evidence="5"/>
<comment type="function">
    <text evidence="5">Catalyzes the S-adenosylmethionine monomethyl esterification of trans-aconitate.</text>
</comment>
<dbReference type="CDD" id="cd02440">
    <property type="entry name" value="AdoMet_MTases"/>
    <property type="match status" value="1"/>
</dbReference>
<evidence type="ECO:0000256" key="4">
    <source>
        <dbReference type="ARBA" id="ARBA00022691"/>
    </source>
</evidence>
<dbReference type="Pfam" id="PF13649">
    <property type="entry name" value="Methyltransf_25"/>
    <property type="match status" value="1"/>
</dbReference>
<dbReference type="GO" id="GO:0032259">
    <property type="term" value="P:methylation"/>
    <property type="evidence" value="ECO:0007669"/>
    <property type="project" value="UniProtKB-KW"/>
</dbReference>
<dbReference type="NCBIfam" id="NF002463">
    <property type="entry name" value="PRK01683.1"/>
    <property type="match status" value="1"/>
</dbReference>
<evidence type="ECO:0000256" key="5">
    <source>
        <dbReference type="HAMAP-Rule" id="MF_00560"/>
    </source>
</evidence>
<dbReference type="HAMAP" id="MF_00560">
    <property type="entry name" value="Tran_acon_Me_trans"/>
    <property type="match status" value="1"/>
</dbReference>
<protein>
    <recommendedName>
        <fullName evidence="5">Trans-aconitate 2-methyltransferase</fullName>
        <ecNumber evidence="5">2.1.1.144</ecNumber>
    </recommendedName>
</protein>
<dbReference type="EMBL" id="PJZF01000018">
    <property type="protein sequence ID" value="PLR33036.1"/>
    <property type="molecule type" value="Genomic_DNA"/>
</dbReference>
<dbReference type="GO" id="GO:0030798">
    <property type="term" value="F:trans-aconitate 2-methyltransferase activity"/>
    <property type="evidence" value="ECO:0007669"/>
    <property type="project" value="UniProtKB-UniRule"/>
</dbReference>
<evidence type="ECO:0000313" key="8">
    <source>
        <dbReference type="Proteomes" id="UP000234240"/>
    </source>
</evidence>
<comment type="similarity">
    <text evidence="5">Belongs to the methyltransferase superfamily. Tam family.</text>
</comment>
<keyword evidence="1 5" id="KW-0963">Cytoplasm</keyword>
<proteinExistence type="inferred from homology"/>
<feature type="domain" description="Methyltransferase" evidence="6">
    <location>
        <begin position="35"/>
        <end position="124"/>
    </location>
</feature>
<dbReference type="SUPFAM" id="SSF53335">
    <property type="entry name" value="S-adenosyl-L-methionine-dependent methyltransferases"/>
    <property type="match status" value="1"/>
</dbReference>
<dbReference type="OrthoDB" id="9795085at2"/>
<organism evidence="7 8">
    <name type="scientific">Chimaeribacter californicus</name>
    <dbReference type="NCBI Taxonomy" id="2060067"/>
    <lineage>
        <taxon>Bacteria</taxon>
        <taxon>Pseudomonadati</taxon>
        <taxon>Pseudomonadota</taxon>
        <taxon>Gammaproteobacteria</taxon>
        <taxon>Enterobacterales</taxon>
        <taxon>Yersiniaceae</taxon>
        <taxon>Chimaeribacter</taxon>
    </lineage>
</organism>
<keyword evidence="2 5" id="KW-0489">Methyltransferase</keyword>
<dbReference type="GO" id="GO:0005737">
    <property type="term" value="C:cytoplasm"/>
    <property type="evidence" value="ECO:0007669"/>
    <property type="project" value="UniProtKB-SubCell"/>
</dbReference>
<gene>
    <name evidence="5" type="primary">tam</name>
    <name evidence="7" type="ORF">CYR55_17645</name>
</gene>
<name>A0A2N5DZ56_9GAMM</name>
<evidence type="ECO:0000313" key="7">
    <source>
        <dbReference type="EMBL" id="PLR33036.1"/>
    </source>
</evidence>
<sequence>MPDWNPELYRQFEAERTRPAQELLARVTGQSARHITDLGCGPGNSTELLKQRFPQAALTGIDTSGTMLESARTRLPGCAFEQADIAQWQPAAPQDLIYANASLQWLPDHQTLLPRLMGHLAPGGTLAVQMPDNRNEPTHRLMREVAAREPWKAKIGDAAAVRVSILSPGDYYDLLAPLAESVDLWRTTYFHILPSSGAVVDWVRATGLRPFLAPLDHVGQQTFLQHYQSEIDLAYPKRRDGNVLLAFPRLFLVARRKI</sequence>
<dbReference type="InterPro" id="IPR023506">
    <property type="entry name" value="Trans-aconitate_MeTrfase"/>
</dbReference>